<evidence type="ECO:0000313" key="3">
    <source>
        <dbReference type="Proteomes" id="UP000175691"/>
    </source>
</evidence>
<accession>A0A1E7Z6T4</accession>
<dbReference type="SUPFAM" id="SSF53756">
    <property type="entry name" value="UDP-Glycosyltransferase/glycogen phosphorylase"/>
    <property type="match status" value="1"/>
</dbReference>
<evidence type="ECO:0000256" key="1">
    <source>
        <dbReference type="SAM" id="Phobius"/>
    </source>
</evidence>
<dbReference type="EMBL" id="MDHN01000041">
    <property type="protein sequence ID" value="OFC69220.1"/>
    <property type="molecule type" value="Genomic_DNA"/>
</dbReference>
<evidence type="ECO:0008006" key="4">
    <source>
        <dbReference type="Google" id="ProtNLM"/>
    </source>
</evidence>
<protein>
    <recommendedName>
        <fullName evidence="4">Glycosyl transferase family 1 domain-containing protein</fullName>
    </recommendedName>
</protein>
<dbReference type="Proteomes" id="UP000175691">
    <property type="component" value="Unassembled WGS sequence"/>
</dbReference>
<name>A0A1E7Z6T4_9ALTE</name>
<comment type="caution">
    <text evidence="2">The sequence shown here is derived from an EMBL/GenBank/DDBJ whole genome shotgun (WGS) entry which is preliminary data.</text>
</comment>
<dbReference type="RefSeq" id="WP_070127470.1">
    <property type="nucleotide sequence ID" value="NZ_MDHN01000041.1"/>
</dbReference>
<feature type="transmembrane region" description="Helical" evidence="1">
    <location>
        <begin position="73"/>
        <end position="95"/>
    </location>
</feature>
<reference evidence="2 3" key="1">
    <citation type="submission" date="2016-08" db="EMBL/GenBank/DDBJ databases">
        <authorList>
            <person name="Seilhamer J.J."/>
        </authorList>
    </citation>
    <scope>NUCLEOTIDE SEQUENCE [LARGE SCALE GENOMIC DNA]</scope>
    <source>
        <strain evidence="2 3">KCTC 42603</strain>
    </source>
</reference>
<keyword evidence="1" id="KW-1133">Transmembrane helix</keyword>
<dbReference type="OrthoDB" id="6823186at2"/>
<organism evidence="2 3">
    <name type="scientific">Alteromonas confluentis</name>
    <dbReference type="NCBI Taxonomy" id="1656094"/>
    <lineage>
        <taxon>Bacteria</taxon>
        <taxon>Pseudomonadati</taxon>
        <taxon>Pseudomonadota</taxon>
        <taxon>Gammaproteobacteria</taxon>
        <taxon>Alteromonadales</taxon>
        <taxon>Alteromonadaceae</taxon>
        <taxon>Alteromonas/Salinimonas group</taxon>
        <taxon>Alteromonas</taxon>
    </lineage>
</organism>
<dbReference type="STRING" id="1656094.BFC18_21125"/>
<proteinExistence type="predicted"/>
<gene>
    <name evidence="2" type="ORF">BFC18_21125</name>
</gene>
<dbReference type="AlphaFoldDB" id="A0A1E7Z6T4"/>
<keyword evidence="1" id="KW-0812">Transmembrane</keyword>
<keyword evidence="3" id="KW-1185">Reference proteome</keyword>
<sequence length="329" mass="38059">MEENRKLFLYPFVHSNGFVERIKGAFSELGYDIQPFKTLFRPANLFSRDENWLVLNWYEDQPFRKGMSGPKRWAFLFAFFLTVCSIPLFSSKVIWVRHNYKPHNVAEKSSLYNVILRLLSMVADRIVTLEMTDKIESSVVKHPLYFNDRDLFQFFEGIGDTQKSHDFLYFGSIKPYKRLDKLLEVWPVAQKLEVMGFCSDKGYAAKLHGIIEQRGLQVDWNNAFVKEETLEAAISNTRFVIMAHDDNAMISSGTFYMAMSLGANVLCFDSAFARMKAREFPFVKILQPDNLESQLANLDYVDSSVVINQAVAHYGEQAIRESWRVVLST</sequence>
<evidence type="ECO:0000313" key="2">
    <source>
        <dbReference type="EMBL" id="OFC69220.1"/>
    </source>
</evidence>
<keyword evidence="1" id="KW-0472">Membrane</keyword>